<evidence type="ECO:0000259" key="4">
    <source>
        <dbReference type="PROSITE" id="PS50042"/>
    </source>
</evidence>
<dbReference type="Pfam" id="PF13545">
    <property type="entry name" value="HTH_Crp_2"/>
    <property type="match status" value="1"/>
</dbReference>
<dbReference type="InterPro" id="IPR018490">
    <property type="entry name" value="cNMP-bd_dom_sf"/>
</dbReference>
<dbReference type="InterPro" id="IPR012318">
    <property type="entry name" value="HTH_CRP"/>
</dbReference>
<dbReference type="InterPro" id="IPR036390">
    <property type="entry name" value="WH_DNA-bd_sf"/>
</dbReference>
<keyword evidence="2" id="KW-0238">DNA-binding</keyword>
<evidence type="ECO:0000313" key="5">
    <source>
        <dbReference type="EMBL" id="AVH42739.1"/>
    </source>
</evidence>
<reference evidence="5 6" key="1">
    <citation type="submission" date="2018-02" db="EMBL/GenBank/DDBJ databases">
        <title>Complete genome sequence of Agrobacterium tumefaciens 1D1609.</title>
        <authorList>
            <person name="Cho S.-T."/>
            <person name="Haryono M."/>
            <person name="Chang H.-H."/>
            <person name="Santos M.N."/>
            <person name="Lai E.-M."/>
            <person name="Kuo C.-H."/>
        </authorList>
    </citation>
    <scope>NUCLEOTIDE SEQUENCE [LARGE SCALE GENOMIC DNA]</scope>
    <source>
        <strain evidence="5 6">1D1609</strain>
    </source>
</reference>
<evidence type="ECO:0000313" key="6">
    <source>
        <dbReference type="Proteomes" id="UP000237717"/>
    </source>
</evidence>
<dbReference type="SMART" id="SM00100">
    <property type="entry name" value="cNMP"/>
    <property type="match status" value="1"/>
</dbReference>
<dbReference type="RefSeq" id="WP_065656253.1">
    <property type="nucleotide sequence ID" value="NZ_CP026924.1"/>
</dbReference>
<keyword evidence="1" id="KW-0805">Transcription regulation</keyword>
<dbReference type="SUPFAM" id="SSF51206">
    <property type="entry name" value="cAMP-binding domain-like"/>
    <property type="match status" value="1"/>
</dbReference>
<keyword evidence="3" id="KW-0804">Transcription</keyword>
<dbReference type="EMBL" id="CP026924">
    <property type="protein sequence ID" value="AVH42739.1"/>
    <property type="molecule type" value="Genomic_DNA"/>
</dbReference>
<name>A0A2L2LEH9_AGRTU</name>
<proteinExistence type="predicted"/>
<dbReference type="Proteomes" id="UP000237717">
    <property type="component" value="Chromosome I"/>
</dbReference>
<dbReference type="SUPFAM" id="SSF46785">
    <property type="entry name" value="Winged helix' DNA-binding domain"/>
    <property type="match status" value="1"/>
</dbReference>
<evidence type="ECO:0000256" key="2">
    <source>
        <dbReference type="ARBA" id="ARBA00023125"/>
    </source>
</evidence>
<protein>
    <submittedName>
        <fullName evidence="5">CarD family transcriptional regulator</fullName>
    </submittedName>
</protein>
<dbReference type="InterPro" id="IPR014710">
    <property type="entry name" value="RmlC-like_jellyroll"/>
</dbReference>
<dbReference type="AlphaFoldDB" id="A0A2L2LEH9"/>
<sequence>MLGSDFLVYNRLLKTLGTERLSQLASRLEPVDLPAGHRLVAAGKPISHLCFIETGLASTVVHDDGGKSIEAVLVGREGITGWPVLLGAETTPDETVMGVGGRGFLIPAAEIRREMEEDARLRELLLGYINICLLQASQLVLANGQYGLRERLARWLLMCHDRLDMDDLPITHEFLSTVLGVRRPGITNELHVLEGIHAIRASRGNVRIVNRGILEDVADMTYGVPEREYETLMARMRTDDALSVLSVQRIAETDDFQ</sequence>
<dbReference type="InterPro" id="IPR000595">
    <property type="entry name" value="cNMP-bd_dom"/>
</dbReference>
<organism evidence="5 6">
    <name type="scientific">Agrobacterium tumefaciens</name>
    <dbReference type="NCBI Taxonomy" id="358"/>
    <lineage>
        <taxon>Bacteria</taxon>
        <taxon>Pseudomonadati</taxon>
        <taxon>Pseudomonadota</taxon>
        <taxon>Alphaproteobacteria</taxon>
        <taxon>Hyphomicrobiales</taxon>
        <taxon>Rhizobiaceae</taxon>
        <taxon>Rhizobium/Agrobacterium group</taxon>
        <taxon>Agrobacterium</taxon>
        <taxon>Agrobacterium tumefaciens complex</taxon>
    </lineage>
</organism>
<evidence type="ECO:0000256" key="1">
    <source>
        <dbReference type="ARBA" id="ARBA00023015"/>
    </source>
</evidence>
<dbReference type="GO" id="GO:0003677">
    <property type="term" value="F:DNA binding"/>
    <property type="evidence" value="ECO:0007669"/>
    <property type="project" value="UniProtKB-KW"/>
</dbReference>
<evidence type="ECO:0000256" key="3">
    <source>
        <dbReference type="ARBA" id="ARBA00023163"/>
    </source>
</evidence>
<dbReference type="PROSITE" id="PS50042">
    <property type="entry name" value="CNMP_BINDING_3"/>
    <property type="match status" value="1"/>
</dbReference>
<accession>A0A2L2LEH9</accession>
<dbReference type="Gene3D" id="2.60.120.10">
    <property type="entry name" value="Jelly Rolls"/>
    <property type="match status" value="1"/>
</dbReference>
<dbReference type="GO" id="GO:0006355">
    <property type="term" value="P:regulation of DNA-templated transcription"/>
    <property type="evidence" value="ECO:0007669"/>
    <property type="project" value="InterPro"/>
</dbReference>
<feature type="domain" description="Cyclic nucleotide-binding" evidence="4">
    <location>
        <begin position="12"/>
        <end position="92"/>
    </location>
</feature>
<gene>
    <name evidence="5" type="ORF">At1D1609_26850</name>
</gene>